<dbReference type="RefSeq" id="WP_109343682.1">
    <property type="nucleotide sequence ID" value="NZ_CP029343.1"/>
</dbReference>
<dbReference type="Pfam" id="PF07508">
    <property type="entry name" value="Recombinase"/>
    <property type="match status" value="1"/>
</dbReference>
<reference evidence="5 6" key="1">
    <citation type="submission" date="2018-05" db="EMBL/GenBank/DDBJ databases">
        <title>Complete genome sequence of Massilia oculi sp. nov. CCUG 43427T (=DSM 26321T), the type strain of M. oculi, and comparison with genome sequences of other Massilia strains.</title>
        <authorList>
            <person name="Zhu B."/>
        </authorList>
    </citation>
    <scope>NUCLEOTIDE SEQUENCE [LARGE SCALE GENOMIC DNA]</scope>
    <source>
        <strain evidence="5 6">CCUG 43427</strain>
    </source>
</reference>
<gene>
    <name evidence="5" type="ORF">DIR46_01625</name>
</gene>
<dbReference type="InterPro" id="IPR025827">
    <property type="entry name" value="Zn_ribbon_recom_dom"/>
</dbReference>
<dbReference type="InterPro" id="IPR050639">
    <property type="entry name" value="SSR_resolvase"/>
</dbReference>
<keyword evidence="6" id="KW-1185">Reference proteome</keyword>
<dbReference type="PANTHER" id="PTHR30461:SF2">
    <property type="entry name" value="SERINE RECOMBINASE PINE-RELATED"/>
    <property type="match status" value="1"/>
</dbReference>
<dbReference type="GO" id="GO:0000150">
    <property type="term" value="F:DNA strand exchange activity"/>
    <property type="evidence" value="ECO:0007669"/>
    <property type="project" value="InterPro"/>
</dbReference>
<dbReference type="GO" id="GO:0003677">
    <property type="term" value="F:DNA binding"/>
    <property type="evidence" value="ECO:0007669"/>
    <property type="project" value="UniProtKB-KW"/>
</dbReference>
<dbReference type="InterPro" id="IPR011109">
    <property type="entry name" value="DNA_bind_recombinase_dom"/>
</dbReference>
<evidence type="ECO:0000256" key="2">
    <source>
        <dbReference type="ARBA" id="ARBA00023172"/>
    </source>
</evidence>
<dbReference type="Pfam" id="PF13408">
    <property type="entry name" value="Zn_ribbon_recom"/>
    <property type="match status" value="1"/>
</dbReference>
<accession>A0A2S2DD71</accession>
<dbReference type="Gene3D" id="3.90.1750.20">
    <property type="entry name" value="Putative Large Serine Recombinase, Chain B, Domain 2"/>
    <property type="match status" value="1"/>
</dbReference>
<dbReference type="PANTHER" id="PTHR30461">
    <property type="entry name" value="DNA-INVERTASE FROM LAMBDOID PROPHAGE"/>
    <property type="match status" value="1"/>
</dbReference>
<protein>
    <recommendedName>
        <fullName evidence="4">Recombinase domain-containing protein</fullName>
    </recommendedName>
</protein>
<keyword evidence="2" id="KW-0233">DNA recombination</keyword>
<dbReference type="PROSITE" id="PS51737">
    <property type="entry name" value="RECOMBINASE_DNA_BIND"/>
    <property type="match status" value="1"/>
</dbReference>
<feature type="domain" description="Recombinase" evidence="4">
    <location>
        <begin position="70"/>
        <end position="188"/>
    </location>
</feature>
<dbReference type="InterPro" id="IPR038109">
    <property type="entry name" value="DNA_bind_recomb_sf"/>
</dbReference>
<evidence type="ECO:0000313" key="6">
    <source>
        <dbReference type="Proteomes" id="UP000245820"/>
    </source>
</evidence>
<name>A0A2S2DD71_9BURK</name>
<dbReference type="Proteomes" id="UP000245820">
    <property type="component" value="Chromosome"/>
</dbReference>
<keyword evidence="3" id="KW-0175">Coiled coil</keyword>
<organism evidence="5 6">
    <name type="scientific">Massilia oculi</name>
    <dbReference type="NCBI Taxonomy" id="945844"/>
    <lineage>
        <taxon>Bacteria</taxon>
        <taxon>Pseudomonadati</taxon>
        <taxon>Pseudomonadota</taxon>
        <taxon>Betaproteobacteria</taxon>
        <taxon>Burkholderiales</taxon>
        <taxon>Oxalobacteraceae</taxon>
        <taxon>Telluria group</taxon>
        <taxon>Massilia</taxon>
    </lineage>
</organism>
<feature type="coiled-coil region" evidence="3">
    <location>
        <begin position="299"/>
        <end position="353"/>
    </location>
</feature>
<dbReference type="OrthoDB" id="9791494at2"/>
<proteinExistence type="predicted"/>
<dbReference type="AlphaFoldDB" id="A0A2S2DD71"/>
<evidence type="ECO:0000313" key="5">
    <source>
        <dbReference type="EMBL" id="AWL03278.1"/>
    </source>
</evidence>
<keyword evidence="1" id="KW-0238">DNA-binding</keyword>
<evidence type="ECO:0000259" key="4">
    <source>
        <dbReference type="PROSITE" id="PS51737"/>
    </source>
</evidence>
<evidence type="ECO:0000256" key="3">
    <source>
        <dbReference type="SAM" id="Coils"/>
    </source>
</evidence>
<evidence type="ECO:0000256" key="1">
    <source>
        <dbReference type="ARBA" id="ARBA00023125"/>
    </source>
</evidence>
<dbReference type="EMBL" id="CP029343">
    <property type="protein sequence ID" value="AWL03278.1"/>
    <property type="molecule type" value="Genomic_DNA"/>
</dbReference>
<sequence length="499" mass="55510">MRQGVTVVTLADNMVYSAESVGNNFSSLIISITIMARAHEESAMKSRRVSAAWEAKRARIDEKKLTARCPAWMELSPNKTEFILIPERVELVMEIIDMVKSGMGQALIAKRLNERSLPPVSSHGKGWYPSYINKIITNTALYGEFQPQLWNSGKLAPHGAPVPDYYPALITKEEFFYLQNLRKERLFSGARARKGTEVPNLLSGLIKCGYCGSTMILAGGSAQRTRSADGNNVTRPGKKVLVCDGARRGLGCFAVQWPYKDFESSFLTFCRTIQLKEILFDVDAVEGEQDRQLSLVGRLQSVESAINEASTRLARLMDALELGDAPAAVIKRIRELEHEVGIMNSSKTQLEDELLTVQLSAKRRTDEVETVRATLEKLDGLSGDTLFMVRAKISEHIRHLIEIVRVFPAGTLTSPEEIEALRAGLVESGFSAARVEAYISEHMRTEPKRTGRGVRGRYVTRKDTGRYFTIKAKNGGFRVVHPNFDDPTQVTVELGIRGG</sequence>
<dbReference type="KEGG" id="mtim:DIR46_01625"/>